<evidence type="ECO:0000313" key="7">
    <source>
        <dbReference type="Proteomes" id="UP000295543"/>
    </source>
</evidence>
<evidence type="ECO:0000256" key="1">
    <source>
        <dbReference type="ARBA" id="ARBA00001946"/>
    </source>
</evidence>
<evidence type="ECO:0000256" key="4">
    <source>
        <dbReference type="SAM" id="Phobius"/>
    </source>
</evidence>
<dbReference type="PROSITE" id="PS50887">
    <property type="entry name" value="GGDEF"/>
    <property type="match status" value="1"/>
</dbReference>
<dbReference type="Pfam" id="PF00990">
    <property type="entry name" value="GGDEF"/>
    <property type="match status" value="1"/>
</dbReference>
<evidence type="ECO:0000313" key="6">
    <source>
        <dbReference type="EMBL" id="TDK29156.1"/>
    </source>
</evidence>
<dbReference type="NCBIfam" id="TIGR00254">
    <property type="entry name" value="GGDEF"/>
    <property type="match status" value="1"/>
</dbReference>
<keyword evidence="7" id="KW-1185">Reference proteome</keyword>
<dbReference type="GO" id="GO:0005886">
    <property type="term" value="C:plasma membrane"/>
    <property type="evidence" value="ECO:0007669"/>
    <property type="project" value="TreeGrafter"/>
</dbReference>
<feature type="transmembrane region" description="Helical" evidence="4">
    <location>
        <begin position="6"/>
        <end position="26"/>
    </location>
</feature>
<dbReference type="InterPro" id="IPR000160">
    <property type="entry name" value="GGDEF_dom"/>
</dbReference>
<feature type="transmembrane region" description="Helical" evidence="4">
    <location>
        <begin position="98"/>
        <end position="119"/>
    </location>
</feature>
<protein>
    <recommendedName>
        <fullName evidence="2">diguanylate cyclase</fullName>
        <ecNumber evidence="2">2.7.7.65</ecNumber>
    </recommendedName>
</protein>
<dbReference type="RefSeq" id="WP_133394557.1">
    <property type="nucleotide sequence ID" value="NZ_SMTG01000007.1"/>
</dbReference>
<proteinExistence type="predicted"/>
<keyword evidence="4" id="KW-1133">Transmembrane helix</keyword>
<comment type="catalytic activity">
    <reaction evidence="3">
        <text>2 GTP = 3',3'-c-di-GMP + 2 diphosphate</text>
        <dbReference type="Rhea" id="RHEA:24898"/>
        <dbReference type="ChEBI" id="CHEBI:33019"/>
        <dbReference type="ChEBI" id="CHEBI:37565"/>
        <dbReference type="ChEBI" id="CHEBI:58805"/>
        <dbReference type="EC" id="2.7.7.65"/>
    </reaction>
</comment>
<dbReference type="GO" id="GO:0043709">
    <property type="term" value="P:cell adhesion involved in single-species biofilm formation"/>
    <property type="evidence" value="ECO:0007669"/>
    <property type="project" value="TreeGrafter"/>
</dbReference>
<dbReference type="GO" id="GO:0052621">
    <property type="term" value="F:diguanylate cyclase activity"/>
    <property type="evidence" value="ECO:0007669"/>
    <property type="project" value="UniProtKB-EC"/>
</dbReference>
<dbReference type="Gene3D" id="3.30.70.270">
    <property type="match status" value="1"/>
</dbReference>
<keyword evidence="4" id="KW-0472">Membrane</keyword>
<dbReference type="PANTHER" id="PTHR45138:SF9">
    <property type="entry name" value="DIGUANYLATE CYCLASE DGCM-RELATED"/>
    <property type="match status" value="1"/>
</dbReference>
<evidence type="ECO:0000256" key="3">
    <source>
        <dbReference type="ARBA" id="ARBA00034247"/>
    </source>
</evidence>
<evidence type="ECO:0000259" key="5">
    <source>
        <dbReference type="PROSITE" id="PS50887"/>
    </source>
</evidence>
<dbReference type="AlphaFoldDB" id="A0A4R5U5F2"/>
<comment type="cofactor">
    <cofactor evidence="1">
        <name>Mg(2+)</name>
        <dbReference type="ChEBI" id="CHEBI:18420"/>
    </cofactor>
</comment>
<dbReference type="InterPro" id="IPR029787">
    <property type="entry name" value="Nucleotide_cyclase"/>
</dbReference>
<dbReference type="SUPFAM" id="SSF55073">
    <property type="entry name" value="Nucleotide cyclase"/>
    <property type="match status" value="1"/>
</dbReference>
<feature type="transmembrane region" description="Helical" evidence="4">
    <location>
        <begin position="38"/>
        <end position="59"/>
    </location>
</feature>
<dbReference type="FunFam" id="3.30.70.270:FF:000001">
    <property type="entry name" value="Diguanylate cyclase domain protein"/>
    <property type="match status" value="1"/>
</dbReference>
<dbReference type="Proteomes" id="UP000295543">
    <property type="component" value="Unassembled WGS sequence"/>
</dbReference>
<dbReference type="PANTHER" id="PTHR45138">
    <property type="entry name" value="REGULATORY COMPONENTS OF SENSORY TRANSDUCTION SYSTEM"/>
    <property type="match status" value="1"/>
</dbReference>
<comment type="caution">
    <text evidence="6">The sequence shown here is derived from an EMBL/GenBank/DDBJ whole genome shotgun (WGS) entry which is preliminary data.</text>
</comment>
<dbReference type="OrthoDB" id="9803824at2"/>
<dbReference type="EC" id="2.7.7.65" evidence="2"/>
<dbReference type="GO" id="GO:1902201">
    <property type="term" value="P:negative regulation of bacterial-type flagellum-dependent cell motility"/>
    <property type="evidence" value="ECO:0007669"/>
    <property type="project" value="TreeGrafter"/>
</dbReference>
<feature type="domain" description="GGDEF" evidence="5">
    <location>
        <begin position="257"/>
        <end position="391"/>
    </location>
</feature>
<dbReference type="CDD" id="cd01949">
    <property type="entry name" value="GGDEF"/>
    <property type="match status" value="1"/>
</dbReference>
<dbReference type="InterPro" id="IPR043128">
    <property type="entry name" value="Rev_trsase/Diguanyl_cyclase"/>
</dbReference>
<feature type="transmembrane region" description="Helical" evidence="4">
    <location>
        <begin position="125"/>
        <end position="144"/>
    </location>
</feature>
<dbReference type="EMBL" id="SMTG01000007">
    <property type="protein sequence ID" value="TDK29156.1"/>
    <property type="molecule type" value="Genomic_DNA"/>
</dbReference>
<organism evidence="6 7">
    <name type="scientific">Luteimonas terrae</name>
    <dbReference type="NCBI Taxonomy" id="1530191"/>
    <lineage>
        <taxon>Bacteria</taxon>
        <taxon>Pseudomonadati</taxon>
        <taxon>Pseudomonadota</taxon>
        <taxon>Gammaproteobacteria</taxon>
        <taxon>Lysobacterales</taxon>
        <taxon>Lysobacteraceae</taxon>
        <taxon>Luteimonas</taxon>
    </lineage>
</organism>
<name>A0A4R5U5F2_9GAMM</name>
<accession>A0A4R5U5F2</accession>
<gene>
    <name evidence="6" type="ORF">E2F49_14535</name>
</gene>
<feature type="transmembrane region" description="Helical" evidence="4">
    <location>
        <begin position="194"/>
        <end position="214"/>
    </location>
</feature>
<reference evidence="6 7" key="1">
    <citation type="submission" date="2019-03" db="EMBL/GenBank/DDBJ databases">
        <title>Luteimonas zhaokaii sp.nov., isolated from the rectal contents of Plateau pika in Yushu, Qinghai Province, China.</title>
        <authorList>
            <person name="Zhang G."/>
        </authorList>
    </citation>
    <scope>NUCLEOTIDE SEQUENCE [LARGE SCALE GENOMIC DNA]</scope>
    <source>
        <strain evidence="6 7">THG-MD21</strain>
    </source>
</reference>
<evidence type="ECO:0000256" key="2">
    <source>
        <dbReference type="ARBA" id="ARBA00012528"/>
    </source>
</evidence>
<feature type="transmembrane region" description="Helical" evidence="4">
    <location>
        <begin position="65"/>
        <end position="86"/>
    </location>
</feature>
<feature type="transmembrane region" description="Helical" evidence="4">
    <location>
        <begin position="156"/>
        <end position="174"/>
    </location>
</feature>
<keyword evidence="4" id="KW-0812">Transmembrane</keyword>
<sequence>MDAWQVTFVTLFVGLAATLAAMTWLVQRQRSGRSRDGLREWCLGLGLQVLAWPLFAVPVTVAGGAAQALASGLLLAGLAAMLRALLRSLQARPAPGGPPTAVVYLPPFALTLALSWPGQAPEQRIALFWGAALLTLLLGMRGPLRGIGRGRPWPERAVILIFGGAAVVCLLRLFEQLVAPRSGPAFDASITVGQQLALAYFLVAPLFATFAFVLMQFERQQRWLEGLAAEDALTGIHNRRAFVERAQRRLSRPDGDGLVALLMIDADGFKTVNDRHGHAVGDRVLAAVADAMRASLRTYDIAGRLGGDEFCMLLMGVSPGEALQRAEALRRAVATHPVRVDGDVVAVTLSIGIAHVRAGRETELDRLLAIADRRLYLAKRAGRNRVIDRDVEVAMPPTPA</sequence>
<dbReference type="InterPro" id="IPR050469">
    <property type="entry name" value="Diguanylate_Cyclase"/>
</dbReference>
<dbReference type="SMART" id="SM00267">
    <property type="entry name" value="GGDEF"/>
    <property type="match status" value="1"/>
</dbReference>